<comment type="catalytic activity">
    <reaction evidence="1">
        <text>ATP + protein L-histidine = ADP + protein N-phospho-L-histidine.</text>
        <dbReference type="EC" id="2.7.13.3"/>
    </reaction>
</comment>
<evidence type="ECO:0000256" key="3">
    <source>
        <dbReference type="ARBA" id="ARBA00012438"/>
    </source>
</evidence>
<dbReference type="InterPro" id="IPR036890">
    <property type="entry name" value="HATPase_C_sf"/>
</dbReference>
<evidence type="ECO:0000259" key="13">
    <source>
        <dbReference type="PROSITE" id="PS50885"/>
    </source>
</evidence>
<dbReference type="PROSITE" id="PS50885">
    <property type="entry name" value="HAMP"/>
    <property type="match status" value="1"/>
</dbReference>
<evidence type="ECO:0000256" key="9">
    <source>
        <dbReference type="SAM" id="Coils"/>
    </source>
</evidence>
<keyword evidence="9" id="KW-0175">Coiled coil</keyword>
<keyword evidence="6" id="KW-0418">Kinase</keyword>
<dbReference type="InterPro" id="IPR003594">
    <property type="entry name" value="HATPase_dom"/>
</dbReference>
<dbReference type="SMART" id="SM00387">
    <property type="entry name" value="HATPase_c"/>
    <property type="match status" value="1"/>
</dbReference>
<dbReference type="Pfam" id="PF00672">
    <property type="entry name" value="HAMP"/>
    <property type="match status" value="1"/>
</dbReference>
<organism evidence="14 15">
    <name type="scientific">Aceticella autotrophica</name>
    <dbReference type="NCBI Taxonomy" id="2755338"/>
    <lineage>
        <taxon>Bacteria</taxon>
        <taxon>Bacillati</taxon>
        <taxon>Bacillota</taxon>
        <taxon>Clostridia</taxon>
        <taxon>Thermoanaerobacterales</taxon>
        <taxon>Thermoanaerobacteraceae</taxon>
        <taxon>Aceticella</taxon>
    </lineage>
</organism>
<dbReference type="Gene3D" id="6.10.340.10">
    <property type="match status" value="1"/>
</dbReference>
<dbReference type="PANTHER" id="PTHR45453:SF1">
    <property type="entry name" value="PHOSPHATE REGULON SENSOR PROTEIN PHOR"/>
    <property type="match status" value="1"/>
</dbReference>
<protein>
    <recommendedName>
        <fullName evidence="3">histidine kinase</fullName>
        <ecNumber evidence="3">2.7.13.3</ecNumber>
    </recommendedName>
</protein>
<dbReference type="InterPro" id="IPR005467">
    <property type="entry name" value="His_kinase_dom"/>
</dbReference>
<dbReference type="FunFam" id="3.30.565.10:FF:000006">
    <property type="entry name" value="Sensor histidine kinase WalK"/>
    <property type="match status" value="1"/>
</dbReference>
<keyword evidence="5" id="KW-0808">Transferase</keyword>
<dbReference type="InterPro" id="IPR003660">
    <property type="entry name" value="HAMP_dom"/>
</dbReference>
<dbReference type="Gene3D" id="1.10.287.130">
    <property type="match status" value="1"/>
</dbReference>
<dbReference type="PANTHER" id="PTHR45453">
    <property type="entry name" value="PHOSPHATE REGULON SENSOR PROTEIN PHOR"/>
    <property type="match status" value="1"/>
</dbReference>
<dbReference type="Gene3D" id="3.30.450.20">
    <property type="entry name" value="PAS domain"/>
    <property type="match status" value="1"/>
</dbReference>
<dbReference type="FunFam" id="1.10.287.130:FF:000001">
    <property type="entry name" value="Two-component sensor histidine kinase"/>
    <property type="match status" value="1"/>
</dbReference>
<evidence type="ECO:0000256" key="6">
    <source>
        <dbReference type="ARBA" id="ARBA00022777"/>
    </source>
</evidence>
<proteinExistence type="predicted"/>
<dbReference type="RefSeq" id="WP_284680654.1">
    <property type="nucleotide sequence ID" value="NZ_CP060096.1"/>
</dbReference>
<dbReference type="PROSITE" id="PS50112">
    <property type="entry name" value="PAS"/>
    <property type="match status" value="1"/>
</dbReference>
<dbReference type="SMART" id="SM00304">
    <property type="entry name" value="HAMP"/>
    <property type="match status" value="1"/>
</dbReference>
<keyword evidence="4" id="KW-0597">Phosphoprotein</keyword>
<evidence type="ECO:0000256" key="10">
    <source>
        <dbReference type="SAM" id="Phobius"/>
    </source>
</evidence>
<keyword evidence="10" id="KW-1133">Transmembrane helix</keyword>
<dbReference type="SMART" id="SM00388">
    <property type="entry name" value="HisKA"/>
    <property type="match status" value="1"/>
</dbReference>
<dbReference type="SMART" id="SM00091">
    <property type="entry name" value="PAS"/>
    <property type="match status" value="1"/>
</dbReference>
<dbReference type="Gene3D" id="3.30.565.10">
    <property type="entry name" value="Histidine kinase-like ATPase, C-terminal domain"/>
    <property type="match status" value="1"/>
</dbReference>
<keyword evidence="15" id="KW-1185">Reference proteome</keyword>
<dbReference type="SUPFAM" id="SSF158472">
    <property type="entry name" value="HAMP domain-like"/>
    <property type="match status" value="1"/>
</dbReference>
<dbReference type="InterPro" id="IPR013767">
    <property type="entry name" value="PAS_fold"/>
</dbReference>
<dbReference type="InterPro" id="IPR003661">
    <property type="entry name" value="HisK_dim/P_dom"/>
</dbReference>
<dbReference type="AlphaFoldDB" id="A0A975AWT8"/>
<dbReference type="Pfam" id="PF02518">
    <property type="entry name" value="HATPase_c"/>
    <property type="match status" value="1"/>
</dbReference>
<dbReference type="PRINTS" id="PR00344">
    <property type="entry name" value="BCTRLSENSOR"/>
</dbReference>
<keyword evidence="10" id="KW-0812">Transmembrane</keyword>
<reference evidence="14" key="1">
    <citation type="submission" date="2020-08" db="EMBL/GenBank/DDBJ databases">
        <title>Genomic insights into the carbon and energy metabolism of the first obligate autotrophic acetogenic bacterium Aceticella autotrophica gen. nov., sp. nov.</title>
        <authorList>
            <person name="Toshchakov S.V."/>
            <person name="Elcheninov A.G."/>
            <person name="Kublanov I.V."/>
            <person name="Frolov E.N."/>
            <person name="Lebedinsky A.V."/>
        </authorList>
    </citation>
    <scope>NUCLEOTIDE SEQUENCE</scope>
    <source>
        <strain evidence="14">3443-3Ac</strain>
    </source>
</reference>
<evidence type="ECO:0000259" key="12">
    <source>
        <dbReference type="PROSITE" id="PS50112"/>
    </source>
</evidence>
<dbReference type="InterPro" id="IPR004358">
    <property type="entry name" value="Sig_transdc_His_kin-like_C"/>
</dbReference>
<dbReference type="GO" id="GO:0005886">
    <property type="term" value="C:plasma membrane"/>
    <property type="evidence" value="ECO:0007669"/>
    <property type="project" value="TreeGrafter"/>
</dbReference>
<feature type="domain" description="Histidine kinase" evidence="11">
    <location>
        <begin position="234"/>
        <end position="452"/>
    </location>
</feature>
<dbReference type="InterPro" id="IPR036097">
    <property type="entry name" value="HisK_dim/P_sf"/>
</dbReference>
<dbReference type="EMBL" id="CP060096">
    <property type="protein sequence ID" value="QSZ27935.1"/>
    <property type="molecule type" value="Genomic_DNA"/>
</dbReference>
<keyword evidence="7" id="KW-0902">Two-component regulatory system</keyword>
<name>A0A975AWT8_9THEO</name>
<dbReference type="CDD" id="cd00075">
    <property type="entry name" value="HATPase"/>
    <property type="match status" value="1"/>
</dbReference>
<dbReference type="GO" id="GO:0000155">
    <property type="term" value="F:phosphorelay sensor kinase activity"/>
    <property type="evidence" value="ECO:0007669"/>
    <property type="project" value="InterPro"/>
</dbReference>
<feature type="transmembrane region" description="Helical" evidence="10">
    <location>
        <begin position="9"/>
        <end position="27"/>
    </location>
</feature>
<evidence type="ECO:0000259" key="11">
    <source>
        <dbReference type="PROSITE" id="PS50109"/>
    </source>
</evidence>
<evidence type="ECO:0000256" key="1">
    <source>
        <dbReference type="ARBA" id="ARBA00000085"/>
    </source>
</evidence>
<dbReference type="SUPFAM" id="SSF55874">
    <property type="entry name" value="ATPase domain of HSP90 chaperone/DNA topoisomerase II/histidine kinase"/>
    <property type="match status" value="1"/>
</dbReference>
<dbReference type="Proteomes" id="UP000671913">
    <property type="component" value="Chromosome"/>
</dbReference>
<dbReference type="Pfam" id="PF00989">
    <property type="entry name" value="PAS"/>
    <property type="match status" value="1"/>
</dbReference>
<sequence>MFKKLYNRYFIISFIGIIITSLFFLGYVSDLRYLLSIFSGMLISNILGYRFIKSIVNPINEITDVTKEISKGNYNQKIEIKSIDEIGQLASAINVMTIRLRETIDELNDRNAKLEAILKSIINGVIAFDNYEKILLINDTAKKILNIEDNGIIGKHILDVVRNSKLHDLIENIIINKEYSIKNLELNTFNKYLKIYTSPIIHPQTLKKIGFVVVINDVTEVRKLERIRSDFVANVSHELRTPLTSIQGFVETLRNGAIEDSETRNKFLNIIEFETERLTRLINDILSLSEIENVKEGLITEEVAIDKEINDIFYIIEKSAYNKNIKLIKDLNCDNLKINSNRDRLRQMIINLIDNGIKYTPEGGFVKVTTKKLNNNIIITVEDSGIGIAAENIPRLFERFYRVDKGRSRKLGGTGLGLAIVKHIVESMKGNIAVESEVGKGTKFIIYLPQNKKI</sequence>
<accession>A0A975AWT8</accession>
<evidence type="ECO:0000256" key="8">
    <source>
        <dbReference type="ARBA" id="ARBA00023136"/>
    </source>
</evidence>
<evidence type="ECO:0000256" key="4">
    <source>
        <dbReference type="ARBA" id="ARBA00022553"/>
    </source>
</evidence>
<dbReference type="InterPro" id="IPR035965">
    <property type="entry name" value="PAS-like_dom_sf"/>
</dbReference>
<evidence type="ECO:0000313" key="14">
    <source>
        <dbReference type="EMBL" id="QSZ27935.1"/>
    </source>
</evidence>
<evidence type="ECO:0000256" key="2">
    <source>
        <dbReference type="ARBA" id="ARBA00004370"/>
    </source>
</evidence>
<dbReference type="CDD" id="cd00082">
    <property type="entry name" value="HisKA"/>
    <property type="match status" value="1"/>
</dbReference>
<dbReference type="SUPFAM" id="SSF55785">
    <property type="entry name" value="PYP-like sensor domain (PAS domain)"/>
    <property type="match status" value="1"/>
</dbReference>
<dbReference type="SUPFAM" id="SSF47384">
    <property type="entry name" value="Homodimeric domain of signal transducing histidine kinase"/>
    <property type="match status" value="1"/>
</dbReference>
<evidence type="ECO:0000256" key="7">
    <source>
        <dbReference type="ARBA" id="ARBA00023012"/>
    </source>
</evidence>
<dbReference type="InterPro" id="IPR050351">
    <property type="entry name" value="BphY/WalK/GraS-like"/>
</dbReference>
<dbReference type="InterPro" id="IPR000014">
    <property type="entry name" value="PAS"/>
</dbReference>
<feature type="coiled-coil region" evidence="9">
    <location>
        <begin position="97"/>
        <end position="124"/>
    </location>
</feature>
<keyword evidence="8 10" id="KW-0472">Membrane</keyword>
<evidence type="ECO:0000313" key="15">
    <source>
        <dbReference type="Proteomes" id="UP000671913"/>
    </source>
</evidence>
<dbReference type="KEGG" id="aaut:ACETAC_03390"/>
<dbReference type="CDD" id="cd06225">
    <property type="entry name" value="HAMP"/>
    <property type="match status" value="1"/>
</dbReference>
<dbReference type="GO" id="GO:0006355">
    <property type="term" value="P:regulation of DNA-templated transcription"/>
    <property type="evidence" value="ECO:0007669"/>
    <property type="project" value="InterPro"/>
</dbReference>
<dbReference type="GO" id="GO:0016036">
    <property type="term" value="P:cellular response to phosphate starvation"/>
    <property type="evidence" value="ECO:0007669"/>
    <property type="project" value="TreeGrafter"/>
</dbReference>
<dbReference type="EC" id="2.7.13.3" evidence="3"/>
<dbReference type="GO" id="GO:0004721">
    <property type="term" value="F:phosphoprotein phosphatase activity"/>
    <property type="evidence" value="ECO:0007669"/>
    <property type="project" value="TreeGrafter"/>
</dbReference>
<gene>
    <name evidence="14" type="ORF">ACETAC_03390</name>
</gene>
<dbReference type="PROSITE" id="PS50109">
    <property type="entry name" value="HIS_KIN"/>
    <property type="match status" value="1"/>
</dbReference>
<feature type="domain" description="HAMP" evidence="13">
    <location>
        <begin position="53"/>
        <end position="105"/>
    </location>
</feature>
<feature type="domain" description="PAS" evidence="12">
    <location>
        <begin position="110"/>
        <end position="161"/>
    </location>
</feature>
<dbReference type="NCBIfam" id="NF046044">
    <property type="entry name" value="PnpS"/>
    <property type="match status" value="1"/>
</dbReference>
<dbReference type="NCBIfam" id="TIGR00229">
    <property type="entry name" value="sensory_box"/>
    <property type="match status" value="1"/>
</dbReference>
<comment type="subcellular location">
    <subcellularLocation>
        <location evidence="2">Membrane</location>
    </subcellularLocation>
</comment>
<dbReference type="Pfam" id="PF00512">
    <property type="entry name" value="HisKA"/>
    <property type="match status" value="1"/>
</dbReference>
<evidence type="ECO:0000256" key="5">
    <source>
        <dbReference type="ARBA" id="ARBA00022679"/>
    </source>
</evidence>